<dbReference type="EMBL" id="CM042047">
    <property type="protein sequence ID" value="KAI3769684.1"/>
    <property type="molecule type" value="Genomic_DNA"/>
</dbReference>
<evidence type="ECO:0000313" key="2">
    <source>
        <dbReference type="Proteomes" id="UP001055879"/>
    </source>
</evidence>
<evidence type="ECO:0000313" key="1">
    <source>
        <dbReference type="EMBL" id="KAI3769684.1"/>
    </source>
</evidence>
<sequence length="135" mass="15064">MESLDALSPLSPYWYNQTTYGLIDAQIIEQSGGAQEKGGRPSDNVKEVDLPIVPYIEDASELRTTIPAITDIPVPSFNLGISQPLDSPNAAVKRTTQFIATEEECKSVRRELKIGEQMKSPYVKRQVIKINKRMV</sequence>
<proteinExistence type="predicted"/>
<organism evidence="1 2">
    <name type="scientific">Arctium lappa</name>
    <name type="common">Greater burdock</name>
    <name type="synonym">Lappa major</name>
    <dbReference type="NCBI Taxonomy" id="4217"/>
    <lineage>
        <taxon>Eukaryota</taxon>
        <taxon>Viridiplantae</taxon>
        <taxon>Streptophyta</taxon>
        <taxon>Embryophyta</taxon>
        <taxon>Tracheophyta</taxon>
        <taxon>Spermatophyta</taxon>
        <taxon>Magnoliopsida</taxon>
        <taxon>eudicotyledons</taxon>
        <taxon>Gunneridae</taxon>
        <taxon>Pentapetalae</taxon>
        <taxon>asterids</taxon>
        <taxon>campanulids</taxon>
        <taxon>Asterales</taxon>
        <taxon>Asteraceae</taxon>
        <taxon>Carduoideae</taxon>
        <taxon>Cardueae</taxon>
        <taxon>Arctiinae</taxon>
        <taxon>Arctium</taxon>
    </lineage>
</organism>
<dbReference type="Proteomes" id="UP001055879">
    <property type="component" value="Linkage Group LG01"/>
</dbReference>
<gene>
    <name evidence="1" type="ORF">L6452_00794</name>
</gene>
<name>A0ACB9FF09_ARCLA</name>
<reference evidence="2" key="1">
    <citation type="journal article" date="2022" name="Mol. Ecol. Resour.">
        <title>The genomes of chicory, endive, great burdock and yacon provide insights into Asteraceae palaeo-polyploidization history and plant inulin production.</title>
        <authorList>
            <person name="Fan W."/>
            <person name="Wang S."/>
            <person name="Wang H."/>
            <person name="Wang A."/>
            <person name="Jiang F."/>
            <person name="Liu H."/>
            <person name="Zhao H."/>
            <person name="Xu D."/>
            <person name="Zhang Y."/>
        </authorList>
    </citation>
    <scope>NUCLEOTIDE SEQUENCE [LARGE SCALE GENOMIC DNA]</scope>
    <source>
        <strain evidence="2">cv. Niubang</strain>
    </source>
</reference>
<protein>
    <submittedName>
        <fullName evidence="1">Uncharacterized protein</fullName>
    </submittedName>
</protein>
<comment type="caution">
    <text evidence="1">The sequence shown here is derived from an EMBL/GenBank/DDBJ whole genome shotgun (WGS) entry which is preliminary data.</text>
</comment>
<accession>A0ACB9FF09</accession>
<reference evidence="1 2" key="2">
    <citation type="journal article" date="2022" name="Mol. Ecol. Resour.">
        <title>The genomes of chicory, endive, great burdock and yacon provide insights into Asteraceae paleo-polyploidization history and plant inulin production.</title>
        <authorList>
            <person name="Fan W."/>
            <person name="Wang S."/>
            <person name="Wang H."/>
            <person name="Wang A."/>
            <person name="Jiang F."/>
            <person name="Liu H."/>
            <person name="Zhao H."/>
            <person name="Xu D."/>
            <person name="Zhang Y."/>
        </authorList>
    </citation>
    <scope>NUCLEOTIDE SEQUENCE [LARGE SCALE GENOMIC DNA]</scope>
    <source>
        <strain evidence="2">cv. Niubang</strain>
    </source>
</reference>
<keyword evidence="2" id="KW-1185">Reference proteome</keyword>